<evidence type="ECO:0000313" key="2">
    <source>
        <dbReference type="EMBL" id="CAN83102.1"/>
    </source>
</evidence>
<organism evidence="2">
    <name type="scientific">Vitis vinifera</name>
    <name type="common">Grape</name>
    <dbReference type="NCBI Taxonomy" id="29760"/>
    <lineage>
        <taxon>Eukaryota</taxon>
        <taxon>Viridiplantae</taxon>
        <taxon>Streptophyta</taxon>
        <taxon>Embryophyta</taxon>
        <taxon>Tracheophyta</taxon>
        <taxon>Spermatophyta</taxon>
        <taxon>Magnoliopsida</taxon>
        <taxon>eudicotyledons</taxon>
        <taxon>Gunneridae</taxon>
        <taxon>Pentapetalae</taxon>
        <taxon>rosids</taxon>
        <taxon>Vitales</taxon>
        <taxon>Vitaceae</taxon>
        <taxon>Viteae</taxon>
        <taxon>Vitis</taxon>
    </lineage>
</organism>
<dbReference type="EMBL" id="AM454862">
    <property type="protein sequence ID" value="CAN83102.1"/>
    <property type="molecule type" value="Genomic_DNA"/>
</dbReference>
<sequence>MTALHGSALSLRRRAEGCVPPEDLPSSVRVERRLVRFSERSDMDQQFVTVDQLTTVMASIQKALASLRQEIGSQQSRLLVVHTETPYDSLPPPPPPVSIVPQASSYLLHGHSEIAPPVVVQTTVIDDTHALYSLWRHGIMTAARLLDGTSAPEEVRREDDEILRQLQSTQARISIWNLLASSNTHKDALTIALSQIKVETTTTPERLIHMMRAGRATCIVFTVDDLPPKGSDHTRPVYISIGCSGHRVPFILLDNGLTLNICLLAIAIALGYAPSNFGPST</sequence>
<reference evidence="2" key="1">
    <citation type="journal article" date="2007" name="PLoS ONE">
        <title>The first genome sequence of an elite grapevine cultivar (Pinot noir Vitis vinifera L.): coping with a highly heterozygous genome.</title>
        <authorList>
            <person name="Velasco R."/>
            <person name="Zharkikh A."/>
            <person name="Troggio M."/>
            <person name="Cartwright D.A."/>
            <person name="Cestaro A."/>
            <person name="Pruss D."/>
            <person name="Pindo M."/>
            <person name="FitzGerald L.M."/>
            <person name="Vezzulli S."/>
            <person name="Reid J."/>
            <person name="Malacarne G."/>
            <person name="Iliev D."/>
            <person name="Coppola G."/>
            <person name="Wardell B."/>
            <person name="Micheletti D."/>
            <person name="Macalma T."/>
            <person name="Facci M."/>
            <person name="Mitchell J.T."/>
            <person name="Perazzolli M."/>
            <person name="Eldredge G."/>
            <person name="Gatto P."/>
            <person name="Oyzerski R."/>
            <person name="Moretto M."/>
            <person name="Gutin N."/>
            <person name="Stefanini M."/>
            <person name="Chen Y."/>
            <person name="Segala C."/>
            <person name="Davenport C."/>
            <person name="Dematte L."/>
            <person name="Mraz A."/>
            <person name="Battilana J."/>
            <person name="Stormo K."/>
            <person name="Costa F."/>
            <person name="Tao Q."/>
            <person name="Si-Ammour A."/>
            <person name="Harkins T."/>
            <person name="Lackey A."/>
            <person name="Perbost C."/>
            <person name="Taillon B."/>
            <person name="Stella A."/>
            <person name="Solovyev V."/>
            <person name="Fawcett J.A."/>
            <person name="Sterck L."/>
            <person name="Vandepoele K."/>
            <person name="Grando S.M."/>
            <person name="Toppo S."/>
            <person name="Moser C."/>
            <person name="Lanchbury J."/>
            <person name="Bogden R."/>
            <person name="Skolnick M."/>
            <person name="Sgaramella V."/>
            <person name="Bhatnagar S.K."/>
            <person name="Fontana P."/>
            <person name="Gutin A."/>
            <person name="Van de Peer Y."/>
            <person name="Salamini F."/>
            <person name="Viola R."/>
        </authorList>
    </citation>
    <scope>NUCLEOTIDE SEQUENCE</scope>
</reference>
<keyword evidence="1" id="KW-0175">Coiled coil</keyword>
<feature type="coiled-coil region" evidence="1">
    <location>
        <begin position="50"/>
        <end position="77"/>
    </location>
</feature>
<name>A5BCW0_VITVI</name>
<gene>
    <name evidence="2" type="ORF">VITISV_007461</name>
</gene>
<protein>
    <submittedName>
        <fullName evidence="2">Uncharacterized protein</fullName>
    </submittedName>
</protein>
<accession>A5BCW0</accession>
<proteinExistence type="predicted"/>
<evidence type="ECO:0000256" key="1">
    <source>
        <dbReference type="SAM" id="Coils"/>
    </source>
</evidence>
<dbReference type="AlphaFoldDB" id="A5BCW0"/>